<keyword evidence="4 7" id="KW-0406">Ion transport</keyword>
<dbReference type="SUPFAM" id="SSF47928">
    <property type="entry name" value="N-terminal domain of the delta subunit of the F1F0-ATP synthase"/>
    <property type="match status" value="1"/>
</dbReference>
<dbReference type="GO" id="GO:0045259">
    <property type="term" value="C:proton-transporting ATP synthase complex"/>
    <property type="evidence" value="ECO:0007669"/>
    <property type="project" value="UniProtKB-KW"/>
</dbReference>
<evidence type="ECO:0000256" key="2">
    <source>
        <dbReference type="ARBA" id="ARBA00022448"/>
    </source>
</evidence>
<dbReference type="EMBL" id="FNJI01000002">
    <property type="protein sequence ID" value="SDO45796.1"/>
    <property type="molecule type" value="Genomic_DNA"/>
</dbReference>
<dbReference type="Pfam" id="PF00213">
    <property type="entry name" value="OSCP"/>
    <property type="match status" value="1"/>
</dbReference>
<dbReference type="NCBIfam" id="NF004402">
    <property type="entry name" value="PRK05758.2-2"/>
    <property type="match status" value="1"/>
</dbReference>
<dbReference type="NCBIfam" id="TIGR01145">
    <property type="entry name" value="ATP_synt_delta"/>
    <property type="match status" value="1"/>
</dbReference>
<comment type="similarity">
    <text evidence="7">Belongs to the ATPase delta chain family.</text>
</comment>
<gene>
    <name evidence="7" type="primary">atpH</name>
    <name evidence="8" type="ORF">SAMN05660330_00277</name>
</gene>
<dbReference type="InterPro" id="IPR000711">
    <property type="entry name" value="ATPase_OSCP/dsu"/>
</dbReference>
<keyword evidence="6 7" id="KW-0066">ATP synthesis</keyword>
<organism evidence="8 9">
    <name type="scientific">Desulforhopalus singaporensis</name>
    <dbReference type="NCBI Taxonomy" id="91360"/>
    <lineage>
        <taxon>Bacteria</taxon>
        <taxon>Pseudomonadati</taxon>
        <taxon>Thermodesulfobacteriota</taxon>
        <taxon>Desulfobulbia</taxon>
        <taxon>Desulfobulbales</taxon>
        <taxon>Desulfocapsaceae</taxon>
        <taxon>Desulforhopalus</taxon>
    </lineage>
</organism>
<keyword evidence="2 7" id="KW-0813">Transport</keyword>
<keyword evidence="3 7" id="KW-0375">Hydrogen ion transport</keyword>
<reference evidence="8 9" key="1">
    <citation type="submission" date="2016-10" db="EMBL/GenBank/DDBJ databases">
        <authorList>
            <person name="de Groot N.N."/>
        </authorList>
    </citation>
    <scope>NUCLEOTIDE SEQUENCE [LARGE SCALE GENOMIC DNA]</scope>
    <source>
        <strain evidence="8 9">DSM 12130</strain>
    </source>
</reference>
<dbReference type="OrthoDB" id="9802471at2"/>
<sequence length="181" mass="19798">MKQTILAKRYAKAIFTVGQEQNTFEEYDTILQGLSALYAESPEVVDALTNPLYPIDVREKVMTGIIGSMEVDAVMGNFLNLLVQKKRAEILPEIAESYKTMVDEAKNISHGNVVSAVELSDELKTNVQKVLEKLTGKKVELTTSVDQSIIGGIIAKVGDLVLDGSIRTQLAGLKDSIKGRE</sequence>
<keyword evidence="5 7" id="KW-0472">Membrane</keyword>
<protein>
    <recommendedName>
        <fullName evidence="7">ATP synthase subunit delta</fullName>
    </recommendedName>
    <alternativeName>
        <fullName evidence="7">ATP synthase F(1) sector subunit delta</fullName>
    </alternativeName>
    <alternativeName>
        <fullName evidence="7">F-type ATPase subunit delta</fullName>
        <shortName evidence="7">F-ATPase subunit delta</shortName>
    </alternativeName>
</protein>
<name>A0A1H0JPX7_9BACT</name>
<comment type="subcellular location">
    <subcellularLocation>
        <location evidence="7">Cell membrane</location>
        <topology evidence="7">Peripheral membrane protein</topology>
    </subcellularLocation>
    <subcellularLocation>
        <location evidence="1">Membrane</location>
    </subcellularLocation>
</comment>
<comment type="function">
    <text evidence="7">This protein is part of the stalk that links CF(0) to CF(1). It either transmits conformational changes from CF(0) to CF(1) or is implicated in proton conduction.</text>
</comment>
<dbReference type="Proteomes" id="UP000199073">
    <property type="component" value="Unassembled WGS sequence"/>
</dbReference>
<evidence type="ECO:0000256" key="1">
    <source>
        <dbReference type="ARBA" id="ARBA00004370"/>
    </source>
</evidence>
<dbReference type="Gene3D" id="1.10.520.20">
    <property type="entry name" value="N-terminal domain of the delta subunit of the F1F0-ATP synthase"/>
    <property type="match status" value="1"/>
</dbReference>
<proteinExistence type="inferred from homology"/>
<keyword evidence="7" id="KW-0139">CF(1)</keyword>
<dbReference type="RefSeq" id="WP_092219021.1">
    <property type="nucleotide sequence ID" value="NZ_FNJI01000002.1"/>
</dbReference>
<keyword evidence="7" id="KW-1003">Cell membrane</keyword>
<keyword evidence="9" id="KW-1185">Reference proteome</keyword>
<comment type="function">
    <text evidence="7">F(1)F(0) ATP synthase produces ATP from ADP in the presence of a proton or sodium gradient. F-type ATPases consist of two structural domains, F(1) containing the extramembraneous catalytic core and F(0) containing the membrane proton channel, linked together by a central stalk and a peripheral stalk. During catalysis, ATP synthesis in the catalytic domain of F(1) is coupled via a rotary mechanism of the central stalk subunits to proton translocation.</text>
</comment>
<dbReference type="GO" id="GO:0005886">
    <property type="term" value="C:plasma membrane"/>
    <property type="evidence" value="ECO:0007669"/>
    <property type="project" value="UniProtKB-SubCell"/>
</dbReference>
<dbReference type="GO" id="GO:0046933">
    <property type="term" value="F:proton-transporting ATP synthase activity, rotational mechanism"/>
    <property type="evidence" value="ECO:0007669"/>
    <property type="project" value="UniProtKB-UniRule"/>
</dbReference>
<evidence type="ECO:0000313" key="9">
    <source>
        <dbReference type="Proteomes" id="UP000199073"/>
    </source>
</evidence>
<dbReference type="PRINTS" id="PR00125">
    <property type="entry name" value="ATPASEDELTA"/>
</dbReference>
<evidence type="ECO:0000313" key="8">
    <source>
        <dbReference type="EMBL" id="SDO45796.1"/>
    </source>
</evidence>
<dbReference type="STRING" id="91360.SAMN05660330_00277"/>
<evidence type="ECO:0000256" key="4">
    <source>
        <dbReference type="ARBA" id="ARBA00023065"/>
    </source>
</evidence>
<dbReference type="HAMAP" id="MF_01416">
    <property type="entry name" value="ATP_synth_delta_bact"/>
    <property type="match status" value="1"/>
</dbReference>
<evidence type="ECO:0000256" key="3">
    <source>
        <dbReference type="ARBA" id="ARBA00022781"/>
    </source>
</evidence>
<evidence type="ECO:0000256" key="5">
    <source>
        <dbReference type="ARBA" id="ARBA00023136"/>
    </source>
</evidence>
<dbReference type="InterPro" id="IPR026015">
    <property type="entry name" value="ATP_synth_OSCP/delta_N_sf"/>
</dbReference>
<dbReference type="AlphaFoldDB" id="A0A1H0JPX7"/>
<accession>A0A1H0JPX7</accession>
<evidence type="ECO:0000256" key="7">
    <source>
        <dbReference type="HAMAP-Rule" id="MF_01416"/>
    </source>
</evidence>
<evidence type="ECO:0000256" key="6">
    <source>
        <dbReference type="ARBA" id="ARBA00023310"/>
    </source>
</evidence>
<dbReference type="PANTHER" id="PTHR11910">
    <property type="entry name" value="ATP SYNTHASE DELTA CHAIN"/>
    <property type="match status" value="1"/>
</dbReference>